<feature type="signal peptide" evidence="12">
    <location>
        <begin position="1"/>
        <end position="23"/>
    </location>
</feature>
<dbReference type="Pfam" id="PF00041">
    <property type="entry name" value="fn3"/>
    <property type="match status" value="6"/>
</dbReference>
<feature type="compositionally biased region" description="Low complexity" evidence="10">
    <location>
        <begin position="1229"/>
        <end position="1242"/>
    </location>
</feature>
<evidence type="ECO:0008006" key="17">
    <source>
        <dbReference type="Google" id="ProtNLM"/>
    </source>
</evidence>
<sequence length="1408" mass="155061">MNLPSPGLKVLDWLTRIFILVCAWEVTLTGSATTPQELYFTVEPSDTTAVRDGPALLNCSAKGPSIPVYEWRRDETRVQLVGDVRRSIMNNGSLFISQVHHTRNERPDEGMYQCAATFKDVGTIVSKPAKLQIANLPRFDEQPHDLTVYPGQTSYFPCSIQGHPPADIVWYKDDRLLRLDKDRMTLLPSGALEIQHVKSSDSGTYKCNASNIERHRISSTGTLTVSLDYAEVSKLSAPQFIAVPRSSFVVESESITLDCAANGNPTPKITWLKDGATIDLQEGSDGRHRIVGAGSLMINPAREGDDGTYMCRAENHVDSVDTSATLEIQVPPRFVKKPKTVYAYEKEDVELECEVYGKPEPKVHWLKNGDAIIQSEYFKLVNGYNLRVLGLVRSDAGVYQCFAINPAGAVQATAQLILLQPATPSAKPESFTGDQTHNKEVPTSPVDVKAVIVSTRFVTLSWTQPVKTYGEIIAYSVYYKESTSTRERVLNTTRLRLEEINIQGLQPSTKYQFRVVAYNGHGPGASSEEITVETQSEVHVPSAPRNLKAVALSPISIHVSWDPPESAALEPIQKYKLFYMEEGASEEREVSTTDTTSHTLRGLRKFTDYNFWVAAFNANGQGLNSEEVTVKTLSDVPSDTPQNVTIEASSSSTVIVRWEPPPKESQNGVIVGYKIRYKLKGSRRGDTVTTDGNRRLYALTGLEKGAQYSIKISALTINGSGPATDWIVVDTYQNDLDESRVPDRPTSLRARPTADSIYVSWTPPRNQNIMIRGYTIGWGIGFPDVYTKVLDGKQRYYNIENLQPSSEYVISLRAFNQVGDGIPIYETVKTLIQAPAEPPTPMLPPVGLKAIVLSSSTVVLYWTDSTLSRNQLVTDNRYYTVRYSPYSTTGAAKYRYFNSTDLNCMIDDLRPNTQYEFSVKVVKGSRESTWSMSVINSTQEAAPSSPPRDLTVIPSEDDSSSVTLTWQPPKQPNGQITGYVVFYTTDREETKEREWVVEGVIGDKLSTSLRNLLSDTVYFFKIQARNTKGYGPLSSEVVYKTPPGLANNFLYIIIAAVSGGIVVIILIIIVSVACRRRHNAYLAPVQKNRYGGPKTTSRELKPPDLWIHHDQMELKEKVRQGEHPGLSRSPHETDVMIDVMEKKKGSYIDDMASLDGVSDSSQSRVKSFLIPPENFCLPPPPPTLSATTPVPNGGLESPYEMGSSGLARPIYPRTQYNIPHAHVTIDAAHPGSSSSTLTSPSTRTHHPYDQVTSPTLHITLGGASVLGGGTPAQQHATYASNPNTSAAECTSVSGTLSKRPPNHSLKSFSVPAPPCQSAPTTPQPRHIVKPQQVASPQKKLVTSGGPATPSSQQSTLKSRPSTMPRQQDGSEKEDLPPSYSTEDLSVEMANLEGLMKDLNAITASEFEC</sequence>
<keyword evidence="16" id="KW-1185">Reference proteome</keyword>
<keyword evidence="7" id="KW-1015">Disulfide bond</keyword>
<accession>A0AAV1Z0G2</accession>
<dbReference type="FunFam" id="2.60.40.10:FF:000551">
    <property type="entry name" value="Protogenin A"/>
    <property type="match status" value="1"/>
</dbReference>
<feature type="domain" description="Ig-like" evidence="13">
    <location>
        <begin position="332"/>
        <end position="417"/>
    </location>
</feature>
<feature type="domain" description="Fibronectin type-III" evidence="14">
    <location>
        <begin position="946"/>
        <end position="1044"/>
    </location>
</feature>
<dbReference type="InterPro" id="IPR003598">
    <property type="entry name" value="Ig_sub2"/>
</dbReference>
<feature type="domain" description="Fibronectin type-III" evidence="14">
    <location>
        <begin position="640"/>
        <end position="734"/>
    </location>
</feature>
<dbReference type="FunFam" id="2.60.40.10:FF:000106">
    <property type="entry name" value="Neogenin isoform 1"/>
    <property type="match status" value="1"/>
</dbReference>
<keyword evidence="12" id="KW-0732">Signal</keyword>
<dbReference type="PANTHER" id="PTHR44170:SF54">
    <property type="entry name" value="FI24025P1"/>
    <property type="match status" value="1"/>
</dbReference>
<evidence type="ECO:0000313" key="15">
    <source>
        <dbReference type="EMBL" id="CAL1263759.1"/>
    </source>
</evidence>
<proteinExistence type="inferred from homology"/>
<feature type="domain" description="Ig-like" evidence="13">
    <location>
        <begin position="137"/>
        <end position="224"/>
    </location>
</feature>
<keyword evidence="5 11" id="KW-1133">Transmembrane helix</keyword>
<dbReference type="FunFam" id="2.60.40.10:FF:000004">
    <property type="entry name" value="DCC isoform 1"/>
    <property type="match status" value="1"/>
</dbReference>
<evidence type="ECO:0000313" key="16">
    <source>
        <dbReference type="Proteomes" id="UP001497382"/>
    </source>
</evidence>
<dbReference type="Pfam" id="PF07679">
    <property type="entry name" value="I-set"/>
    <property type="match status" value="3"/>
</dbReference>
<evidence type="ECO:0000256" key="3">
    <source>
        <dbReference type="ARBA" id="ARBA00022692"/>
    </source>
</evidence>
<keyword evidence="6 11" id="KW-0472">Membrane</keyword>
<dbReference type="InterPro" id="IPR003961">
    <property type="entry name" value="FN3_dom"/>
</dbReference>
<dbReference type="Pfam" id="PF06583">
    <property type="entry name" value="Neogenin_C"/>
    <property type="match status" value="1"/>
</dbReference>
<evidence type="ECO:0000256" key="2">
    <source>
        <dbReference type="ARBA" id="ARBA00009588"/>
    </source>
</evidence>
<dbReference type="Pfam" id="PF13927">
    <property type="entry name" value="Ig_3"/>
    <property type="match status" value="1"/>
</dbReference>
<protein>
    <recommendedName>
        <fullName evidence="17">Neogenin</fullName>
    </recommendedName>
</protein>
<feature type="domain" description="Fibronectin type-III" evidence="14">
    <location>
        <begin position="444"/>
        <end position="537"/>
    </location>
</feature>
<dbReference type="FunFam" id="2.60.40.10:FF:000032">
    <property type="entry name" value="palladin isoform X1"/>
    <property type="match status" value="2"/>
</dbReference>
<feature type="domain" description="Fibronectin type-III" evidence="14">
    <location>
        <begin position="543"/>
        <end position="635"/>
    </location>
</feature>
<dbReference type="SMART" id="SM00408">
    <property type="entry name" value="IGc2"/>
    <property type="match status" value="4"/>
</dbReference>
<keyword evidence="3 11" id="KW-0812">Transmembrane</keyword>
<dbReference type="SMART" id="SM00060">
    <property type="entry name" value="FN3"/>
    <property type="match status" value="6"/>
</dbReference>
<dbReference type="PRINTS" id="PR00014">
    <property type="entry name" value="FNTYPEIII"/>
</dbReference>
<dbReference type="FunFam" id="2.60.40.10:FF:000189">
    <property type="entry name" value="Neogenin isoform 3"/>
    <property type="match status" value="1"/>
</dbReference>
<feature type="transmembrane region" description="Helical" evidence="11">
    <location>
        <begin position="1049"/>
        <end position="1074"/>
    </location>
</feature>
<dbReference type="InterPro" id="IPR007110">
    <property type="entry name" value="Ig-like_dom"/>
</dbReference>
<evidence type="ECO:0000256" key="8">
    <source>
        <dbReference type="ARBA" id="ARBA00023180"/>
    </source>
</evidence>
<reference evidence="15 16" key="1">
    <citation type="submission" date="2024-04" db="EMBL/GenBank/DDBJ databases">
        <authorList>
            <person name="Rising A."/>
            <person name="Reimegard J."/>
            <person name="Sonavane S."/>
            <person name="Akerstrom W."/>
            <person name="Nylinder S."/>
            <person name="Hedman E."/>
            <person name="Kallberg Y."/>
        </authorList>
    </citation>
    <scope>NUCLEOTIDE SEQUENCE [LARGE SCALE GENOMIC DNA]</scope>
</reference>
<comment type="caution">
    <text evidence="15">The sequence shown here is derived from an EMBL/GenBank/DDBJ whole genome shotgun (WGS) entry which is preliminary data.</text>
</comment>
<gene>
    <name evidence="15" type="ORF">LARSCL_LOCUS1654</name>
</gene>
<evidence type="ECO:0000256" key="10">
    <source>
        <dbReference type="SAM" id="MobiDB-lite"/>
    </source>
</evidence>
<evidence type="ECO:0000256" key="9">
    <source>
        <dbReference type="ARBA" id="ARBA00023319"/>
    </source>
</evidence>
<evidence type="ECO:0000256" key="5">
    <source>
        <dbReference type="ARBA" id="ARBA00022989"/>
    </source>
</evidence>
<feature type="domain" description="Ig-like" evidence="13">
    <location>
        <begin position="238"/>
        <end position="327"/>
    </location>
</feature>
<dbReference type="FunFam" id="2.60.40.10:FF:000028">
    <property type="entry name" value="Neuronal cell adhesion molecule"/>
    <property type="match status" value="3"/>
</dbReference>
<dbReference type="GO" id="GO:0030154">
    <property type="term" value="P:cell differentiation"/>
    <property type="evidence" value="ECO:0007669"/>
    <property type="project" value="UniProtKB-ARBA"/>
</dbReference>
<feature type="compositionally biased region" description="Polar residues" evidence="10">
    <location>
        <begin position="1271"/>
        <end position="1296"/>
    </location>
</feature>
<dbReference type="CDD" id="cd00063">
    <property type="entry name" value="FN3"/>
    <property type="match status" value="6"/>
</dbReference>
<dbReference type="EMBL" id="CAXIEN010000010">
    <property type="protein sequence ID" value="CAL1263759.1"/>
    <property type="molecule type" value="Genomic_DNA"/>
</dbReference>
<dbReference type="PROSITE" id="PS50853">
    <property type="entry name" value="FN3"/>
    <property type="match status" value="6"/>
</dbReference>
<evidence type="ECO:0000256" key="6">
    <source>
        <dbReference type="ARBA" id="ARBA00023136"/>
    </source>
</evidence>
<dbReference type="InterPro" id="IPR003599">
    <property type="entry name" value="Ig_sub"/>
</dbReference>
<evidence type="ECO:0000256" key="4">
    <source>
        <dbReference type="ARBA" id="ARBA00022737"/>
    </source>
</evidence>
<evidence type="ECO:0000259" key="13">
    <source>
        <dbReference type="PROSITE" id="PS50835"/>
    </source>
</evidence>
<name>A0AAV1Z0G2_9ARAC</name>
<evidence type="ECO:0000256" key="1">
    <source>
        <dbReference type="ARBA" id="ARBA00004479"/>
    </source>
</evidence>
<dbReference type="PROSITE" id="PS50835">
    <property type="entry name" value="IG_LIKE"/>
    <property type="match status" value="4"/>
</dbReference>
<dbReference type="PANTHER" id="PTHR44170">
    <property type="entry name" value="PROTEIN SIDEKICK"/>
    <property type="match status" value="1"/>
</dbReference>
<feature type="region of interest" description="Disordered" evidence="10">
    <location>
        <begin position="1271"/>
        <end position="1384"/>
    </location>
</feature>
<keyword evidence="4" id="KW-0677">Repeat</keyword>
<feature type="domain" description="Ig-like" evidence="13">
    <location>
        <begin position="35"/>
        <end position="132"/>
    </location>
</feature>
<keyword evidence="8" id="KW-0325">Glycoprotein</keyword>
<evidence type="ECO:0000259" key="14">
    <source>
        <dbReference type="PROSITE" id="PS50853"/>
    </source>
</evidence>
<dbReference type="GO" id="GO:0016020">
    <property type="term" value="C:membrane"/>
    <property type="evidence" value="ECO:0007669"/>
    <property type="project" value="UniProtKB-SubCell"/>
</dbReference>
<comment type="similarity">
    <text evidence="2">Belongs to the immunoglobulin superfamily. DCC family.</text>
</comment>
<dbReference type="InterPro" id="IPR010560">
    <property type="entry name" value="Neogenin_C"/>
</dbReference>
<keyword evidence="9" id="KW-0393">Immunoglobulin domain</keyword>
<dbReference type="InterPro" id="IPR036179">
    <property type="entry name" value="Ig-like_dom_sf"/>
</dbReference>
<dbReference type="GO" id="GO:0098609">
    <property type="term" value="P:cell-cell adhesion"/>
    <property type="evidence" value="ECO:0007669"/>
    <property type="project" value="TreeGrafter"/>
</dbReference>
<comment type="subcellular location">
    <subcellularLocation>
        <location evidence="1">Membrane</location>
        <topology evidence="1">Single-pass type I membrane protein</topology>
    </subcellularLocation>
</comment>
<feature type="region of interest" description="Disordered" evidence="10">
    <location>
        <begin position="1226"/>
        <end position="1253"/>
    </location>
</feature>
<dbReference type="Proteomes" id="UP001497382">
    <property type="component" value="Unassembled WGS sequence"/>
</dbReference>
<dbReference type="InterPro" id="IPR036116">
    <property type="entry name" value="FN3_sf"/>
</dbReference>
<feature type="chain" id="PRO_5043472057" description="Neogenin" evidence="12">
    <location>
        <begin position="24"/>
        <end position="1408"/>
    </location>
</feature>
<feature type="domain" description="Fibronectin type-III" evidence="14">
    <location>
        <begin position="844"/>
        <end position="941"/>
    </location>
</feature>
<feature type="compositionally biased region" description="Polar residues" evidence="10">
    <location>
        <begin position="1348"/>
        <end position="1367"/>
    </location>
</feature>
<dbReference type="SUPFAM" id="SSF48726">
    <property type="entry name" value="Immunoglobulin"/>
    <property type="match status" value="4"/>
</dbReference>
<dbReference type="SUPFAM" id="SSF49265">
    <property type="entry name" value="Fibronectin type III"/>
    <property type="match status" value="4"/>
</dbReference>
<dbReference type="Gene3D" id="2.60.40.10">
    <property type="entry name" value="Immunoglobulins"/>
    <property type="match status" value="10"/>
</dbReference>
<dbReference type="InterPro" id="IPR013783">
    <property type="entry name" value="Ig-like_fold"/>
</dbReference>
<dbReference type="InterPro" id="IPR013098">
    <property type="entry name" value="Ig_I-set"/>
</dbReference>
<evidence type="ECO:0000256" key="11">
    <source>
        <dbReference type="SAM" id="Phobius"/>
    </source>
</evidence>
<dbReference type="FunFam" id="2.60.40.10:FF:000133">
    <property type="entry name" value="Neogenin isoform 1"/>
    <property type="match status" value="1"/>
</dbReference>
<organism evidence="15 16">
    <name type="scientific">Larinioides sclopetarius</name>
    <dbReference type="NCBI Taxonomy" id="280406"/>
    <lineage>
        <taxon>Eukaryota</taxon>
        <taxon>Metazoa</taxon>
        <taxon>Ecdysozoa</taxon>
        <taxon>Arthropoda</taxon>
        <taxon>Chelicerata</taxon>
        <taxon>Arachnida</taxon>
        <taxon>Araneae</taxon>
        <taxon>Araneomorphae</taxon>
        <taxon>Entelegynae</taxon>
        <taxon>Araneoidea</taxon>
        <taxon>Araneidae</taxon>
        <taxon>Larinioides</taxon>
    </lineage>
</organism>
<dbReference type="SMART" id="SM00409">
    <property type="entry name" value="IG"/>
    <property type="match status" value="4"/>
</dbReference>
<dbReference type="GO" id="GO:0009653">
    <property type="term" value="P:anatomical structure morphogenesis"/>
    <property type="evidence" value="ECO:0007669"/>
    <property type="project" value="UniProtKB-ARBA"/>
</dbReference>
<evidence type="ECO:0000256" key="12">
    <source>
        <dbReference type="SAM" id="SignalP"/>
    </source>
</evidence>
<evidence type="ECO:0000256" key="7">
    <source>
        <dbReference type="ARBA" id="ARBA00023157"/>
    </source>
</evidence>
<feature type="domain" description="Fibronectin type-III" evidence="14">
    <location>
        <begin position="741"/>
        <end position="835"/>
    </location>
</feature>